<organism evidence="1 2">
    <name type="scientific">Shewanella dokdonensis</name>
    <dbReference type="NCBI Taxonomy" id="712036"/>
    <lineage>
        <taxon>Bacteria</taxon>
        <taxon>Pseudomonadati</taxon>
        <taxon>Pseudomonadota</taxon>
        <taxon>Gammaproteobacteria</taxon>
        <taxon>Alteromonadales</taxon>
        <taxon>Shewanellaceae</taxon>
        <taxon>Shewanella</taxon>
    </lineage>
</organism>
<gene>
    <name evidence="1" type="ORF">KHX94_09565</name>
</gene>
<evidence type="ECO:0000313" key="2">
    <source>
        <dbReference type="Proteomes" id="UP000676428"/>
    </source>
</evidence>
<keyword evidence="2" id="KW-1185">Reference proteome</keyword>
<protein>
    <submittedName>
        <fullName evidence="1">Uncharacterized protein</fullName>
    </submittedName>
</protein>
<dbReference type="RefSeq" id="WP_213683217.1">
    <property type="nucleotide sequence ID" value="NZ_CP074572.1"/>
</dbReference>
<name>A0ABX8DIL7_9GAMM</name>
<evidence type="ECO:0000313" key="1">
    <source>
        <dbReference type="EMBL" id="QVK24633.1"/>
    </source>
</evidence>
<accession>A0ABX8DIL7</accession>
<proteinExistence type="predicted"/>
<dbReference type="Proteomes" id="UP000676428">
    <property type="component" value="Chromosome"/>
</dbReference>
<sequence length="59" mass="7059">MKAASTFLLTPQNATDIFDQQIDVIEKNWQQVCDEAKVSEVDKNLWWRRQFLNPYSLER</sequence>
<dbReference type="EMBL" id="CP074572">
    <property type="protein sequence ID" value="QVK24633.1"/>
    <property type="molecule type" value="Genomic_DNA"/>
</dbReference>
<reference evidence="1 2" key="1">
    <citation type="journal article" date="2012" name="Int. J. Syst. Evol. Microbiol.">
        <title>Shewanella dokdonensis sp. nov., isolated from seawater.</title>
        <authorList>
            <person name="Sung H.R."/>
            <person name="Yoon J.H."/>
            <person name="Ghim S.Y."/>
        </authorList>
    </citation>
    <scope>NUCLEOTIDE SEQUENCE [LARGE SCALE GENOMIC DNA]</scope>
    <source>
        <strain evidence="1 2">DSM 23626</strain>
    </source>
</reference>